<dbReference type="EMBL" id="CP000697">
    <property type="protein sequence ID" value="ABQ31792.1"/>
    <property type="molecule type" value="Genomic_DNA"/>
</dbReference>
<reference evidence="7 8" key="1">
    <citation type="submission" date="2007-05" db="EMBL/GenBank/DDBJ databases">
        <title>Complete sequence of chromosome of Acidiphilium cryptum JF-5.</title>
        <authorList>
            <consortium name="US DOE Joint Genome Institute"/>
            <person name="Copeland A."/>
            <person name="Lucas S."/>
            <person name="Lapidus A."/>
            <person name="Barry K."/>
            <person name="Detter J.C."/>
            <person name="Glavina del Rio T."/>
            <person name="Hammon N."/>
            <person name="Israni S."/>
            <person name="Dalin E."/>
            <person name="Tice H."/>
            <person name="Pitluck S."/>
            <person name="Sims D."/>
            <person name="Brettin T."/>
            <person name="Bruce D."/>
            <person name="Han C."/>
            <person name="Schmutz J."/>
            <person name="Larimer F."/>
            <person name="Land M."/>
            <person name="Hauser L."/>
            <person name="Kyrpides N."/>
            <person name="Kim E."/>
            <person name="Magnuson T."/>
            <person name="Richardson P."/>
        </authorList>
    </citation>
    <scope>NUCLEOTIDE SEQUENCE [LARGE SCALE GENOMIC DNA]</scope>
    <source>
        <strain evidence="7 8">JF-5</strain>
    </source>
</reference>
<feature type="transmembrane region" description="Helical" evidence="6">
    <location>
        <begin position="295"/>
        <end position="315"/>
    </location>
</feature>
<dbReference type="Proteomes" id="UP000000245">
    <property type="component" value="Chromosome"/>
</dbReference>
<evidence type="ECO:0000256" key="4">
    <source>
        <dbReference type="ARBA" id="ARBA00022989"/>
    </source>
</evidence>
<dbReference type="Pfam" id="PF02653">
    <property type="entry name" value="BPD_transp_2"/>
    <property type="match status" value="1"/>
</dbReference>
<name>A5G1R0_ACICJ</name>
<keyword evidence="3 6" id="KW-0812">Transmembrane</keyword>
<gene>
    <name evidence="7" type="ordered locus">Acry_2601</name>
</gene>
<feature type="transmembrane region" description="Helical" evidence="6">
    <location>
        <begin position="248"/>
        <end position="275"/>
    </location>
</feature>
<evidence type="ECO:0000256" key="3">
    <source>
        <dbReference type="ARBA" id="ARBA00022692"/>
    </source>
</evidence>
<keyword evidence="2" id="KW-1003">Cell membrane</keyword>
<feature type="transmembrane region" description="Helical" evidence="6">
    <location>
        <begin position="97"/>
        <end position="115"/>
    </location>
</feature>
<evidence type="ECO:0000256" key="2">
    <source>
        <dbReference type="ARBA" id="ARBA00022475"/>
    </source>
</evidence>
<dbReference type="PANTHER" id="PTHR32196">
    <property type="entry name" value="ABC TRANSPORTER PERMEASE PROTEIN YPHD-RELATED-RELATED"/>
    <property type="match status" value="1"/>
</dbReference>
<keyword evidence="4 6" id="KW-1133">Transmembrane helix</keyword>
<dbReference type="AlphaFoldDB" id="A5G1R0"/>
<keyword evidence="5 6" id="KW-0472">Membrane</keyword>
<evidence type="ECO:0000313" key="8">
    <source>
        <dbReference type="Proteomes" id="UP000000245"/>
    </source>
</evidence>
<comment type="subcellular location">
    <subcellularLocation>
        <location evidence="1">Cell membrane</location>
        <topology evidence="1">Multi-pass membrane protein</topology>
    </subcellularLocation>
</comment>
<dbReference type="KEGG" id="acr:Acry_2601"/>
<keyword evidence="8" id="KW-1185">Reference proteome</keyword>
<feature type="transmembrane region" description="Helical" evidence="6">
    <location>
        <begin position="127"/>
        <end position="145"/>
    </location>
</feature>
<dbReference type="HOGENOM" id="CLU_028880_2_2_5"/>
<dbReference type="GO" id="GO:0022857">
    <property type="term" value="F:transmembrane transporter activity"/>
    <property type="evidence" value="ECO:0007669"/>
    <property type="project" value="InterPro"/>
</dbReference>
<evidence type="ECO:0000256" key="6">
    <source>
        <dbReference type="SAM" id="Phobius"/>
    </source>
</evidence>
<evidence type="ECO:0000313" key="7">
    <source>
        <dbReference type="EMBL" id="ABQ31792.1"/>
    </source>
</evidence>
<dbReference type="GO" id="GO:0005886">
    <property type="term" value="C:plasma membrane"/>
    <property type="evidence" value="ECO:0007669"/>
    <property type="project" value="UniProtKB-SubCell"/>
</dbReference>
<feature type="transmembrane region" description="Helical" evidence="6">
    <location>
        <begin position="157"/>
        <end position="184"/>
    </location>
</feature>
<sequence>MSQSKSLRRHGSRLFALREASILVVAILLFAYFAISNDNFLSGPNLQTLSQFIAPAAIIACGEIMLLICGEIDLSVGQVFALAPFIMAFSVKAGLGLFVGIVLALLVSAVVGLINGGITVLLRVPSFVTTLGTLFLINGFTLTISRGYPVNTPGGTAIANIFGAAGYSEFLWALLIVVIMHMVLRHRRWGLHTIAVGGNLTGATEAGINAARIKVGNFVLTSVLGGITGLLEAFRIGSTDPLAGGTNVMFLAVASGVIGGTSLAGGSGTIIGGLLGATVLGVLQDGFTLAGINAFTFDMIIGAAILIAMVANIRVQGMRKGGRR</sequence>
<feature type="transmembrane region" description="Helical" evidence="6">
    <location>
        <begin position="20"/>
        <end position="37"/>
    </location>
</feature>
<protein>
    <submittedName>
        <fullName evidence="7">Monosaccharide ABC transporter membrane protein, CUT2 family</fullName>
    </submittedName>
</protein>
<dbReference type="InterPro" id="IPR001851">
    <property type="entry name" value="ABC_transp_permease"/>
</dbReference>
<evidence type="ECO:0000256" key="5">
    <source>
        <dbReference type="ARBA" id="ARBA00023136"/>
    </source>
</evidence>
<dbReference type="eggNOG" id="COG1172">
    <property type="taxonomic scope" value="Bacteria"/>
</dbReference>
<organism evidence="7 8">
    <name type="scientific">Acidiphilium cryptum (strain JF-5)</name>
    <dbReference type="NCBI Taxonomy" id="349163"/>
    <lineage>
        <taxon>Bacteria</taxon>
        <taxon>Pseudomonadati</taxon>
        <taxon>Pseudomonadota</taxon>
        <taxon>Alphaproteobacteria</taxon>
        <taxon>Acetobacterales</taxon>
        <taxon>Acidocellaceae</taxon>
        <taxon>Acidiphilium</taxon>
    </lineage>
</organism>
<dbReference type="RefSeq" id="WP_012040172.1">
    <property type="nucleotide sequence ID" value="NC_009484.1"/>
</dbReference>
<evidence type="ECO:0000256" key="1">
    <source>
        <dbReference type="ARBA" id="ARBA00004651"/>
    </source>
</evidence>
<accession>A5G1R0</accession>
<dbReference type="STRING" id="349163.Acry_2601"/>
<dbReference type="CDD" id="cd06579">
    <property type="entry name" value="TM_PBP1_transp_AraH_like"/>
    <property type="match status" value="1"/>
</dbReference>
<proteinExistence type="predicted"/>